<dbReference type="SUPFAM" id="SSF53474">
    <property type="entry name" value="alpha/beta-Hydrolases"/>
    <property type="match status" value="1"/>
</dbReference>
<organism evidence="7 8">
    <name type="scientific">Elysia crispata</name>
    <name type="common">lettuce slug</name>
    <dbReference type="NCBI Taxonomy" id="231223"/>
    <lineage>
        <taxon>Eukaryota</taxon>
        <taxon>Metazoa</taxon>
        <taxon>Spiralia</taxon>
        <taxon>Lophotrochozoa</taxon>
        <taxon>Mollusca</taxon>
        <taxon>Gastropoda</taxon>
        <taxon>Heterobranchia</taxon>
        <taxon>Euthyneura</taxon>
        <taxon>Panpulmonata</taxon>
        <taxon>Sacoglossa</taxon>
        <taxon>Placobranchoidea</taxon>
        <taxon>Plakobranchidae</taxon>
        <taxon>Elysia</taxon>
    </lineage>
</organism>
<evidence type="ECO:0000256" key="4">
    <source>
        <dbReference type="SAM" id="Phobius"/>
    </source>
</evidence>
<keyword evidence="5" id="KW-0732">Signal</keyword>
<dbReference type="Proteomes" id="UP001283361">
    <property type="component" value="Unassembled WGS sequence"/>
</dbReference>
<comment type="similarity">
    <text evidence="1">Belongs to the type-B carboxylesterase/lipase family.</text>
</comment>
<keyword evidence="4" id="KW-0472">Membrane</keyword>
<evidence type="ECO:0000256" key="3">
    <source>
        <dbReference type="SAM" id="MobiDB-lite"/>
    </source>
</evidence>
<dbReference type="GO" id="GO:0016787">
    <property type="term" value="F:hydrolase activity"/>
    <property type="evidence" value="ECO:0007669"/>
    <property type="project" value="UniProtKB-KW"/>
</dbReference>
<dbReference type="PANTHER" id="PTHR43903">
    <property type="entry name" value="NEUROLIGIN"/>
    <property type="match status" value="1"/>
</dbReference>
<proteinExistence type="inferred from homology"/>
<keyword evidence="2" id="KW-0378">Hydrolase</keyword>
<keyword evidence="4" id="KW-0812">Transmembrane</keyword>
<sequence length="1857" mass="206938">MDPLVFLLSTLLAFSPSVVAAPDLRFSYGTVRGVDKAALGTGKLYYAYFGIPFAEPPVGSLRFKPPVPYIGTGRADTVITIDDYSRGCMQNPPPLEGEMGEDCLYLTVFTPPQTSISSGEKKVMVWIHGGGFTSGLSRGYDPGRLVTDSDVIVVSVQYRLGMLGFLSSGDDVIPGNMGLRDQLLALKWVKDNIRRFGGDPDDVTVFGESAGGASVSFLALSPQANGLFTKGVMMSGTAMAGWALVRDPESVFISTARALGCLPWFYLPGNKKLYHRSIKSCLERKDAASLTYEPKLSKTDIYTKSESSYVLYAPVVDGDIVPRNPKSLVQDDQYLQRHGVLERSYVVGFTNQEGLTVVDYILSTPGASFEQLVAPSNVAALVKSVVEDEFSLKATQSVLNVADFIYTFPRNPDGSVPYQAVADLTSDAGYVIPSMQFVQAIAEKCPVYLYVFDHYPELKDPEFPVQGTSHGMDLLFFFDFPPEFGKFLSSYANVYTPEAEPLPGIYRDALASFAKSKNPGIGTNSVVSSDSLSWPRYSQAQQNYLAISTQPEVRRNVYAQRVALWTDFLPKLTAQSSFFSRPRRKFGDEISIYKIDVKQRAMATHGGSPEIWIDPGEYSCIPFVYTLEQDVACLDMAGETSKPPSDEDMHDEGHEEKKLLALLQKQQEQQQNELLKKWFQLKKKEIPIKDRHQLSGLRPKHNRMGIELSCGETGQEKRSQCKRFQSDPLLQCQTRRPCVQHQQQVLGEQTAGKRSLSKSPNGHDKIQTDPILAMEGFHDANTKSTRYEFRGKETQVSINIKDKHGRLKSHQVGDKLTLFSEQEKLLHDFQGMFQPYLQDQQLTEQLDEQNRAFDLKEQRFAPPLRQHSYPIDKNLTEDNCKVGRKRLLPRYKRNFAKLNRSEMYRPAEIINSQHMPADNIYSVSPESGGIVLASDDCDQDIKIKDGGETKEDKHVERKISNLNWIPEHLLAASDLEYPSLKVYYKTSPVIEHQEYQLAETLLDEHRNLSNQGAAFLHSRTRPLSFKHLKQSSECNALDLFQSSPRRKPRRSASMLCLNSCQKKHGQQWQQPQRYHEPDEKDPTELTCKLGLWESDVISVIQNLSEGVLEPREGYSCKGKKRKSNEDQLQNALLLDAKSVEKSDHVHDVSPGRTWCPPPQLEQSVHPDLHASDVNSEVALSKIRHCFLKQSTSPIGLPLGQISRFSKLHETEKSKSETPQSESFKTGPLRTKLILPKPQRSFQNDKKQNQQNDDILKDKRCTHQIFVRGSNLWPQSRQSNPCSQDKILPKTGSNAVEAGYIHEPSQQQRTPLGDQHRNRSKSKALGQRRSISRSTKARDQSPTRAVVCRARHLQANKEQRSLSAGRTDPDGKAPSLTRTTLKRPTVAGRKQWELKSSPAAHSHSTGRSKAFGRVDDRPKSPVAATKTHLSKKRADNLREGAGSHHPSLKSDGESQRIRGCLNPSEELGDWSECNLHQTTSSMNDPLHGLTHKVPGRDQFCHFGVDHLRKHLRPEFRAEMATDALMRLHYLPCSLRSLNRRDIGAFESMSLPLVCIDRDASLSRFGAQVNMLDGPSQPPFKEQNAADNKSVITPAHTGGLLADQTDNAQTQYVCFRDALSLRNSVLKDGACVKDTSTAAAGTPTINSCPDDTGLLQRKDRKSSVPKLTKEGGPERCNDSKGSSAHFLSDQHASLGPASYAAESWIKRRASIAMALRLSAGGSHAITGSLANSSARLAKRETNGRIDPTRADRRVGEGDSAETMPAAVTDKSRPARSVSVSENCSPEGSLEDDTTISSYSESRELRGSAGSTSLCWEKYWELAALIRSATGYASNLRWFNRTGLLLLILGLTLLLLLWLL</sequence>
<feature type="compositionally biased region" description="Basic and acidic residues" evidence="3">
    <location>
        <begin position="1431"/>
        <end position="1455"/>
    </location>
</feature>
<evidence type="ECO:0000313" key="8">
    <source>
        <dbReference type="Proteomes" id="UP001283361"/>
    </source>
</evidence>
<feature type="region of interest" description="Disordered" evidence="3">
    <location>
        <begin position="1302"/>
        <end position="1460"/>
    </location>
</feature>
<evidence type="ECO:0000256" key="2">
    <source>
        <dbReference type="ARBA" id="ARBA00022801"/>
    </source>
</evidence>
<feature type="region of interest" description="Disordered" evidence="3">
    <location>
        <begin position="743"/>
        <end position="764"/>
    </location>
</feature>
<accession>A0AAE1AM73</accession>
<reference evidence="7" key="1">
    <citation type="journal article" date="2023" name="G3 (Bethesda)">
        <title>A reference genome for the long-term kleptoplast-retaining sea slug Elysia crispata morphotype clarki.</title>
        <authorList>
            <person name="Eastman K.E."/>
            <person name="Pendleton A.L."/>
            <person name="Shaikh M.A."/>
            <person name="Suttiyut T."/>
            <person name="Ogas R."/>
            <person name="Tomko P."/>
            <person name="Gavelis G."/>
            <person name="Widhalm J.R."/>
            <person name="Wisecaver J.H."/>
        </authorList>
    </citation>
    <scope>NUCLEOTIDE SEQUENCE</scope>
    <source>
        <strain evidence="7">ECLA1</strain>
    </source>
</reference>
<feature type="compositionally biased region" description="Basic and acidic residues" evidence="3">
    <location>
        <begin position="1735"/>
        <end position="1754"/>
    </location>
</feature>
<dbReference type="EMBL" id="JAWDGP010001543">
    <property type="protein sequence ID" value="KAK3790374.1"/>
    <property type="molecule type" value="Genomic_DNA"/>
</dbReference>
<feature type="signal peptide" evidence="5">
    <location>
        <begin position="1"/>
        <end position="20"/>
    </location>
</feature>
<feature type="compositionally biased region" description="Basic and acidic residues" evidence="3">
    <location>
        <begin position="1665"/>
        <end position="1676"/>
    </location>
</feature>
<protein>
    <recommendedName>
        <fullName evidence="6">Carboxylesterase type B domain-containing protein</fullName>
    </recommendedName>
</protein>
<evidence type="ECO:0000256" key="1">
    <source>
        <dbReference type="ARBA" id="ARBA00005964"/>
    </source>
</evidence>
<feature type="region of interest" description="Disordered" evidence="3">
    <location>
        <begin position="1734"/>
        <end position="1793"/>
    </location>
</feature>
<feature type="transmembrane region" description="Helical" evidence="4">
    <location>
        <begin position="1835"/>
        <end position="1856"/>
    </location>
</feature>
<feature type="compositionally biased region" description="Basic and acidic residues" evidence="3">
    <location>
        <begin position="1242"/>
        <end position="1256"/>
    </location>
</feature>
<dbReference type="PROSITE" id="PS00122">
    <property type="entry name" value="CARBOXYLESTERASE_B_1"/>
    <property type="match status" value="1"/>
</dbReference>
<comment type="caution">
    <text evidence="7">The sequence shown here is derived from an EMBL/GenBank/DDBJ whole genome shotgun (WGS) entry which is preliminary data.</text>
</comment>
<feature type="chain" id="PRO_5042167263" description="Carboxylesterase type B domain-containing protein" evidence="5">
    <location>
        <begin position="21"/>
        <end position="1857"/>
    </location>
</feature>
<dbReference type="InterPro" id="IPR019826">
    <property type="entry name" value="Carboxylesterase_B_AS"/>
</dbReference>
<dbReference type="Gene3D" id="3.40.50.1820">
    <property type="entry name" value="alpha/beta hydrolase"/>
    <property type="match status" value="1"/>
</dbReference>
<gene>
    <name evidence="7" type="ORF">RRG08_038439</name>
</gene>
<name>A0AAE1AM73_9GAST</name>
<evidence type="ECO:0000256" key="5">
    <source>
        <dbReference type="SAM" id="SignalP"/>
    </source>
</evidence>
<dbReference type="InterPro" id="IPR051093">
    <property type="entry name" value="Neuroligin/BSAL"/>
</dbReference>
<keyword evidence="4" id="KW-1133">Transmembrane helix</keyword>
<feature type="region of interest" description="Disordered" evidence="3">
    <location>
        <begin position="1639"/>
        <end position="1683"/>
    </location>
</feature>
<evidence type="ECO:0000313" key="7">
    <source>
        <dbReference type="EMBL" id="KAK3790374.1"/>
    </source>
</evidence>
<dbReference type="InterPro" id="IPR029058">
    <property type="entry name" value="AB_hydrolase_fold"/>
</dbReference>
<evidence type="ECO:0000259" key="6">
    <source>
        <dbReference type="Pfam" id="PF00135"/>
    </source>
</evidence>
<keyword evidence="8" id="KW-1185">Reference proteome</keyword>
<dbReference type="InterPro" id="IPR002018">
    <property type="entry name" value="CarbesteraseB"/>
</dbReference>
<feature type="domain" description="Carboxylesterase type B" evidence="6">
    <location>
        <begin position="23"/>
        <end position="565"/>
    </location>
</feature>
<feature type="region of interest" description="Disordered" evidence="3">
    <location>
        <begin position="1209"/>
        <end position="1256"/>
    </location>
</feature>
<dbReference type="Pfam" id="PF00135">
    <property type="entry name" value="COesterase"/>
    <property type="match status" value="1"/>
</dbReference>